<dbReference type="Proteomes" id="UP000609121">
    <property type="component" value="Unassembled WGS sequence"/>
</dbReference>
<dbReference type="AlphaFoldDB" id="A0A8J6YW33"/>
<evidence type="ECO:0000313" key="6">
    <source>
        <dbReference type="Proteomes" id="UP000609121"/>
    </source>
</evidence>
<sequence>MDGTCHIRFSADCACRTLFDEIADKWSMMILTVLESAPHRFNELKRCLEGVSQKSLTQALRRLERNGLVAREVLDTSPVTVRYSLTPLGLSLLPPFKALYRWTWDSLPEVEAARIAYDGRLQRA</sequence>
<dbReference type="EMBL" id="JACVXA010000081">
    <property type="protein sequence ID" value="MBE3640278.1"/>
    <property type="molecule type" value="Genomic_DNA"/>
</dbReference>
<name>A0A8J6YW33_9RHOB</name>
<comment type="caution">
    <text evidence="5">The sequence shown here is derived from an EMBL/GenBank/DDBJ whole genome shotgun (WGS) entry which is preliminary data.</text>
</comment>
<gene>
    <name evidence="5" type="ORF">ICN82_18900</name>
</gene>
<proteinExistence type="predicted"/>
<dbReference type="RefSeq" id="WP_193186137.1">
    <property type="nucleotide sequence ID" value="NZ_JACVXA010000081.1"/>
</dbReference>
<dbReference type="InterPro" id="IPR036388">
    <property type="entry name" value="WH-like_DNA-bd_sf"/>
</dbReference>
<dbReference type="PANTHER" id="PTHR33204:SF39">
    <property type="entry name" value="TRANSCRIPTIONAL REGULATORY PROTEIN"/>
    <property type="match status" value="1"/>
</dbReference>
<evidence type="ECO:0000256" key="2">
    <source>
        <dbReference type="ARBA" id="ARBA00023125"/>
    </source>
</evidence>
<keyword evidence="6" id="KW-1185">Reference proteome</keyword>
<dbReference type="InterPro" id="IPR011991">
    <property type="entry name" value="ArsR-like_HTH"/>
</dbReference>
<evidence type="ECO:0000313" key="5">
    <source>
        <dbReference type="EMBL" id="MBE3640278.1"/>
    </source>
</evidence>
<keyword evidence="2" id="KW-0238">DNA-binding</keyword>
<dbReference type="PANTHER" id="PTHR33204">
    <property type="entry name" value="TRANSCRIPTIONAL REGULATOR, MARR FAMILY"/>
    <property type="match status" value="1"/>
</dbReference>
<protein>
    <submittedName>
        <fullName evidence="5">Helix-turn-helix transcriptional regulator</fullName>
    </submittedName>
</protein>
<feature type="domain" description="HTH hxlR-type" evidence="4">
    <location>
        <begin position="13"/>
        <end position="111"/>
    </location>
</feature>
<dbReference type="InterPro" id="IPR036390">
    <property type="entry name" value="WH_DNA-bd_sf"/>
</dbReference>
<evidence type="ECO:0000259" key="4">
    <source>
        <dbReference type="PROSITE" id="PS51118"/>
    </source>
</evidence>
<organism evidence="5 6">
    <name type="scientific">Mangrovicoccus algicola</name>
    <dbReference type="NCBI Taxonomy" id="2771008"/>
    <lineage>
        <taxon>Bacteria</taxon>
        <taxon>Pseudomonadati</taxon>
        <taxon>Pseudomonadota</taxon>
        <taxon>Alphaproteobacteria</taxon>
        <taxon>Rhodobacterales</taxon>
        <taxon>Paracoccaceae</taxon>
        <taxon>Mangrovicoccus</taxon>
    </lineage>
</organism>
<dbReference type="InterPro" id="IPR002577">
    <property type="entry name" value="HTH_HxlR"/>
</dbReference>
<evidence type="ECO:0000256" key="1">
    <source>
        <dbReference type="ARBA" id="ARBA00023015"/>
    </source>
</evidence>
<dbReference type="Pfam" id="PF01638">
    <property type="entry name" value="HxlR"/>
    <property type="match status" value="1"/>
</dbReference>
<evidence type="ECO:0000256" key="3">
    <source>
        <dbReference type="ARBA" id="ARBA00023163"/>
    </source>
</evidence>
<keyword evidence="1" id="KW-0805">Transcription regulation</keyword>
<dbReference type="Gene3D" id="1.10.10.10">
    <property type="entry name" value="Winged helix-like DNA-binding domain superfamily/Winged helix DNA-binding domain"/>
    <property type="match status" value="1"/>
</dbReference>
<dbReference type="GO" id="GO:0006355">
    <property type="term" value="P:regulation of DNA-templated transcription"/>
    <property type="evidence" value="ECO:0007669"/>
    <property type="project" value="UniProtKB-ARBA"/>
</dbReference>
<dbReference type="SUPFAM" id="SSF46785">
    <property type="entry name" value="Winged helix' DNA-binding domain"/>
    <property type="match status" value="1"/>
</dbReference>
<reference evidence="5" key="1">
    <citation type="submission" date="2020-09" db="EMBL/GenBank/DDBJ databases">
        <title>A novel bacterium of genus Mangrovicoccus, isolated from South China Sea.</title>
        <authorList>
            <person name="Huang H."/>
            <person name="Mo K."/>
            <person name="Hu Y."/>
        </authorList>
    </citation>
    <scope>NUCLEOTIDE SEQUENCE</scope>
    <source>
        <strain evidence="5">HB182678</strain>
    </source>
</reference>
<keyword evidence="3" id="KW-0804">Transcription</keyword>
<dbReference type="CDD" id="cd00090">
    <property type="entry name" value="HTH_ARSR"/>
    <property type="match status" value="1"/>
</dbReference>
<accession>A0A8J6YW33</accession>
<dbReference type="PROSITE" id="PS51118">
    <property type="entry name" value="HTH_HXLR"/>
    <property type="match status" value="1"/>
</dbReference>
<dbReference type="GO" id="GO:0003677">
    <property type="term" value="F:DNA binding"/>
    <property type="evidence" value="ECO:0007669"/>
    <property type="project" value="UniProtKB-KW"/>
</dbReference>